<evidence type="ECO:0000256" key="1">
    <source>
        <dbReference type="SAM" id="MobiDB-lite"/>
    </source>
</evidence>
<feature type="compositionally biased region" description="Polar residues" evidence="1">
    <location>
        <begin position="272"/>
        <end position="281"/>
    </location>
</feature>
<name>A0A8H5FTX5_9AGAR</name>
<dbReference type="InterPro" id="IPR005036">
    <property type="entry name" value="CBM21_dom"/>
</dbReference>
<feature type="compositionally biased region" description="Basic residues" evidence="1">
    <location>
        <begin position="86"/>
        <end position="95"/>
    </location>
</feature>
<dbReference type="GO" id="GO:0000164">
    <property type="term" value="C:protein phosphatase type 1 complex"/>
    <property type="evidence" value="ECO:0007669"/>
    <property type="project" value="TreeGrafter"/>
</dbReference>
<dbReference type="PROSITE" id="PS51159">
    <property type="entry name" value="CBM21"/>
    <property type="match status" value="1"/>
</dbReference>
<gene>
    <name evidence="3" type="ORF">D9756_009014</name>
</gene>
<feature type="compositionally biased region" description="Low complexity" evidence="1">
    <location>
        <begin position="701"/>
        <end position="726"/>
    </location>
</feature>
<feature type="compositionally biased region" description="Low complexity" evidence="1">
    <location>
        <begin position="636"/>
        <end position="651"/>
    </location>
</feature>
<proteinExistence type="predicted"/>
<dbReference type="Proteomes" id="UP000559027">
    <property type="component" value="Unassembled WGS sequence"/>
</dbReference>
<feature type="domain" description="CBM21" evidence="2">
    <location>
        <begin position="310"/>
        <end position="419"/>
    </location>
</feature>
<feature type="region of interest" description="Disordered" evidence="1">
    <location>
        <begin position="678"/>
        <end position="740"/>
    </location>
</feature>
<dbReference type="InterPro" id="IPR050782">
    <property type="entry name" value="PP1_regulatory_subunit_3"/>
</dbReference>
<dbReference type="Pfam" id="PF03370">
    <property type="entry name" value="CBM_21"/>
    <property type="match status" value="1"/>
</dbReference>
<evidence type="ECO:0000313" key="4">
    <source>
        <dbReference type="Proteomes" id="UP000559027"/>
    </source>
</evidence>
<feature type="compositionally biased region" description="Polar residues" evidence="1">
    <location>
        <begin position="41"/>
        <end position="53"/>
    </location>
</feature>
<organism evidence="3 4">
    <name type="scientific">Leucocoprinus leucothites</name>
    <dbReference type="NCBI Taxonomy" id="201217"/>
    <lineage>
        <taxon>Eukaryota</taxon>
        <taxon>Fungi</taxon>
        <taxon>Dikarya</taxon>
        <taxon>Basidiomycota</taxon>
        <taxon>Agaricomycotina</taxon>
        <taxon>Agaricomycetes</taxon>
        <taxon>Agaricomycetidae</taxon>
        <taxon>Agaricales</taxon>
        <taxon>Agaricineae</taxon>
        <taxon>Agaricaceae</taxon>
        <taxon>Leucocoprinus</taxon>
    </lineage>
</organism>
<dbReference type="Gene3D" id="2.60.40.2440">
    <property type="entry name" value="Carbohydrate binding type-21 domain"/>
    <property type="match status" value="1"/>
</dbReference>
<feature type="region of interest" description="Disordered" evidence="1">
    <location>
        <begin position="784"/>
        <end position="853"/>
    </location>
</feature>
<evidence type="ECO:0000313" key="3">
    <source>
        <dbReference type="EMBL" id="KAF5349615.1"/>
    </source>
</evidence>
<feature type="compositionally biased region" description="Polar residues" evidence="1">
    <location>
        <begin position="184"/>
        <end position="198"/>
    </location>
</feature>
<evidence type="ECO:0000259" key="2">
    <source>
        <dbReference type="PROSITE" id="PS51159"/>
    </source>
</evidence>
<feature type="region of interest" description="Disordered" evidence="1">
    <location>
        <begin position="168"/>
        <end position="218"/>
    </location>
</feature>
<feature type="compositionally biased region" description="Low complexity" evidence="1">
    <location>
        <begin position="71"/>
        <end position="85"/>
    </location>
</feature>
<dbReference type="GO" id="GO:0005979">
    <property type="term" value="P:regulation of glycogen biosynthetic process"/>
    <property type="evidence" value="ECO:0007669"/>
    <property type="project" value="TreeGrafter"/>
</dbReference>
<feature type="compositionally biased region" description="Low complexity" evidence="1">
    <location>
        <begin position="813"/>
        <end position="822"/>
    </location>
</feature>
<feature type="region of interest" description="Disordered" evidence="1">
    <location>
        <begin position="1"/>
        <end position="101"/>
    </location>
</feature>
<reference evidence="3 4" key="1">
    <citation type="journal article" date="2020" name="ISME J.">
        <title>Uncovering the hidden diversity of litter-decomposition mechanisms in mushroom-forming fungi.</title>
        <authorList>
            <person name="Floudas D."/>
            <person name="Bentzer J."/>
            <person name="Ahren D."/>
            <person name="Johansson T."/>
            <person name="Persson P."/>
            <person name="Tunlid A."/>
        </authorList>
    </citation>
    <scope>NUCLEOTIDE SEQUENCE [LARGE SCALE GENOMIC DNA]</scope>
    <source>
        <strain evidence="3 4">CBS 146.42</strain>
    </source>
</reference>
<dbReference type="EMBL" id="JAACJO010000016">
    <property type="protein sequence ID" value="KAF5349615.1"/>
    <property type="molecule type" value="Genomic_DNA"/>
</dbReference>
<feature type="region of interest" description="Disordered" evidence="1">
    <location>
        <begin position="451"/>
        <end position="482"/>
    </location>
</feature>
<dbReference type="GO" id="GO:0008157">
    <property type="term" value="F:protein phosphatase 1 binding"/>
    <property type="evidence" value="ECO:0007669"/>
    <property type="project" value="TreeGrafter"/>
</dbReference>
<feature type="region of interest" description="Disordered" evidence="1">
    <location>
        <begin position="616"/>
        <end position="657"/>
    </location>
</feature>
<dbReference type="InterPro" id="IPR038175">
    <property type="entry name" value="CBM21_dom_sf"/>
</dbReference>
<feature type="compositionally biased region" description="Polar residues" evidence="1">
    <location>
        <begin position="15"/>
        <end position="28"/>
    </location>
</feature>
<protein>
    <recommendedName>
        <fullName evidence="2">CBM21 domain-containing protein</fullName>
    </recommendedName>
</protein>
<keyword evidence="4" id="KW-1185">Reference proteome</keyword>
<dbReference type="OrthoDB" id="1881at2759"/>
<dbReference type="PANTHER" id="PTHR12307">
    <property type="entry name" value="PROTEIN PHOSPHATASE 1 REGULATORY SUBUNIT"/>
    <property type="match status" value="1"/>
</dbReference>
<dbReference type="AlphaFoldDB" id="A0A8H5FTX5"/>
<dbReference type="PANTHER" id="PTHR12307:SF36">
    <property type="entry name" value="GLYCOGEN-BINDING SUBUNIT 76A"/>
    <property type="match status" value="1"/>
</dbReference>
<feature type="region of interest" description="Disordered" evidence="1">
    <location>
        <begin position="512"/>
        <end position="565"/>
    </location>
</feature>
<comment type="caution">
    <text evidence="3">The sequence shown here is derived from an EMBL/GenBank/DDBJ whole genome shotgun (WGS) entry which is preliminary data.</text>
</comment>
<feature type="compositionally biased region" description="Polar residues" evidence="1">
    <location>
        <begin position="678"/>
        <end position="693"/>
    </location>
</feature>
<feature type="region of interest" description="Disordered" evidence="1">
    <location>
        <begin position="264"/>
        <end position="288"/>
    </location>
</feature>
<accession>A0A8H5FTX5</accession>
<dbReference type="GO" id="GO:2001069">
    <property type="term" value="F:glycogen binding"/>
    <property type="evidence" value="ECO:0007669"/>
    <property type="project" value="TreeGrafter"/>
</dbReference>
<sequence>MIATVTVQHPHKAAPQSNTWCSRDSNQAGAPLPIIPRRTTRSQSLPISQSSTERPIVSLPPHEWSQKAVDSDSSSSSSSEASKATTRPRRKRARGVHIAASSSPTACLVLSPLQYPTETAGQACQRHTEQGVISDQSGLPALAAPRPLVYTPGMLRFCLETIRSHMLTGPHSSPHDPRVIPGNGSKSAPPQGSDSSEGSPPVIRKKSGQPVKSSLKSSRCGRANLSVVTIGLSSKSEPPTPKVVHFDPQLERVKLFLAEQKPLAVSRDGSPTEDTSGTDSDFPSFIYGNGDNTRRSRKKLVMRPLNMVSKSDFDVDVVLEDFYLNFDGTNILGKIRVRNVAYTKLVVVRFTFDSWQTTSEVTARYAESINSQFDRFSFSIRLNDLLSRIEGKTLVMAVRYNVADQEFWDNNYQQNYVATFTKAKVTRENKKPNDGDASDVKSLRSRLENVALHGGEKPGNPVVPPKPTAAQSEEMNPPSLKSGIALSSRYDFATSLRNSNTRKPTDVLVCASSPRDTRSLSPPSRRMRPTTDPALSCSIPWPEKQSPPSRPMTLPASLPSLKGQPPLVSPRDFDEERLFIVPCISSDKQSDVISLNRGRNHRRGHSLDADFVGLNSALRRTPPGTPPSNSSEMDGSSCSSIPSIFSSSPSSSRHHSFPPLIIRGGALSAPRQRSFGFNSSGNYSDAGQTSSPPTISPDFVSGLGLSLGESSGDSELSTPNLSTPTSSPTPSPMGPFMEPALPPLLDHGLFPDASFDMSLPMQPVSPGTHYRHFLNKFCFFTGPSPTLRDGTPNTKNTYGEGPPRYQSDSPVATDSLGPSTSLDDLDTTHSDSNASTPIIPLGGWSGLTTPAPS</sequence>